<feature type="compositionally biased region" description="Basic residues" evidence="1">
    <location>
        <begin position="38"/>
        <end position="49"/>
    </location>
</feature>
<organism evidence="3 4">
    <name type="scientific">Chara braunii</name>
    <name type="common">Braun's stonewort</name>
    <dbReference type="NCBI Taxonomy" id="69332"/>
    <lineage>
        <taxon>Eukaryota</taxon>
        <taxon>Viridiplantae</taxon>
        <taxon>Streptophyta</taxon>
        <taxon>Charophyceae</taxon>
        <taxon>Charales</taxon>
        <taxon>Characeae</taxon>
        <taxon>Chara</taxon>
    </lineage>
</organism>
<protein>
    <recommendedName>
        <fullName evidence="2">Myb/SANT-like DNA-binding domain-containing protein</fullName>
    </recommendedName>
</protein>
<dbReference type="Gramene" id="GBG68493">
    <property type="protein sequence ID" value="GBG68493"/>
    <property type="gene ID" value="CBR_g3037"/>
</dbReference>
<feature type="compositionally biased region" description="Gly residues" evidence="1">
    <location>
        <begin position="519"/>
        <end position="528"/>
    </location>
</feature>
<sequence>MADLYRRLPLLLLVALLLLIVVVFRICFLAHVLGRKQTRRTPKRSRKMDKLKTKTAMSVEGGGSSRQRCNSAEGGRRPYDPTLYSHLPSHEIPLPPSDDDVDDPRSSTVPLGSGSTQDWMGSQVYRHESTPTYTDLLEVRTPSGYDAGLVDLSFGLRSGSGEGMTHMVVVNPASATKHTSPSVRAAGPADSRGFVSSRRVALSTTNVAASRTKTGGLAGCRTTTPGGTIDREGDDDERAATEVVGHQFWDDERQRLRSTHTSSITRGVARMSVGADDVFVDCDAGGGEEIAADEGRDDNNEDDDGEMEIHPVGRKREGSTAKTKVRELRTGRKGKKCAEELTAGDGTKNKDFWKVEHMIALIRAKRDQDSHLAGLGHNYGRMKTKTWKWEDVEKRLVQMGVTSRKAVDCGKKWDNLYQQFKSVHKFMGESGKPNFFTLTPGERRERGFDFRMDERVYSEMKVMSGGDHTIHPTNLADTGAPGGVQMHGPAGGRNESGGSDAGGGGPDDDRGSTRDSSFSGGGGGGGGAGKRKNVRQQTFEAMADVMKEHGALMSTTVDTASKRQCSILTRQCDILEREIQVQKEHYEKADQANFMMCNALIEIAKGEEVSMVDAQGADVMSRLGFGRDGVSREQLAALKQSLVGGVAVMLARTPKTAGIVMTDVRMARQVPPKVGQGWKKHCLRKRLTRRRADGRTAAANNTTRSGVAEAAEEGRVDDVRRDDGRKDGRGEGDDDDDRPVSAMVKKVIKQDDLEDRSKLWIDCDAFWGQGPGKPLREAVGNCTDYFMAIANRDAGAEPPSMLVMPPNDVPRFKIDDPAQRELALRRARNVEKVVLRAIHGWIFKSSSRSSGFARAESYVTVDFATDVARAVWQALEWSKVVSPALIYHTLAMKMGVPLWFAGVKIVDRPEDDDMAAPQGATVLRLADCWTDAVWCGQWAEGGRVKQDRLTRLADCL</sequence>
<feature type="compositionally biased region" description="Basic and acidic residues" evidence="1">
    <location>
        <begin position="712"/>
        <end position="731"/>
    </location>
</feature>
<proteinExistence type="predicted"/>
<evidence type="ECO:0000256" key="1">
    <source>
        <dbReference type="SAM" id="MobiDB-lite"/>
    </source>
</evidence>
<comment type="caution">
    <text evidence="3">The sequence shown here is derived from an EMBL/GenBank/DDBJ whole genome shotgun (WGS) entry which is preliminary data.</text>
</comment>
<feature type="region of interest" description="Disordered" evidence="1">
    <location>
        <begin position="216"/>
        <end position="235"/>
    </location>
</feature>
<accession>A0A388KEW8</accession>
<feature type="region of interest" description="Disordered" evidence="1">
    <location>
        <begin position="690"/>
        <end position="741"/>
    </location>
</feature>
<feature type="domain" description="Myb/SANT-like DNA-binding" evidence="2">
    <location>
        <begin position="351"/>
        <end position="431"/>
    </location>
</feature>
<reference evidence="3 4" key="1">
    <citation type="journal article" date="2018" name="Cell">
        <title>The Chara Genome: Secondary Complexity and Implications for Plant Terrestrialization.</title>
        <authorList>
            <person name="Nishiyama T."/>
            <person name="Sakayama H."/>
            <person name="Vries J.D."/>
            <person name="Buschmann H."/>
            <person name="Saint-Marcoux D."/>
            <person name="Ullrich K.K."/>
            <person name="Haas F.B."/>
            <person name="Vanderstraeten L."/>
            <person name="Becker D."/>
            <person name="Lang D."/>
            <person name="Vosolsobe S."/>
            <person name="Rombauts S."/>
            <person name="Wilhelmsson P.K.I."/>
            <person name="Janitza P."/>
            <person name="Kern R."/>
            <person name="Heyl A."/>
            <person name="Rumpler F."/>
            <person name="Villalobos L.I.A.C."/>
            <person name="Clay J.M."/>
            <person name="Skokan R."/>
            <person name="Toyoda A."/>
            <person name="Suzuki Y."/>
            <person name="Kagoshima H."/>
            <person name="Schijlen E."/>
            <person name="Tajeshwar N."/>
            <person name="Catarino B."/>
            <person name="Hetherington A.J."/>
            <person name="Saltykova A."/>
            <person name="Bonnot C."/>
            <person name="Breuninger H."/>
            <person name="Symeonidi A."/>
            <person name="Radhakrishnan G.V."/>
            <person name="Van Nieuwerburgh F."/>
            <person name="Deforce D."/>
            <person name="Chang C."/>
            <person name="Karol K.G."/>
            <person name="Hedrich R."/>
            <person name="Ulvskov P."/>
            <person name="Glockner G."/>
            <person name="Delwiche C.F."/>
            <person name="Petrasek J."/>
            <person name="Van de Peer Y."/>
            <person name="Friml J."/>
            <person name="Beilby M."/>
            <person name="Dolan L."/>
            <person name="Kohara Y."/>
            <person name="Sugano S."/>
            <person name="Fujiyama A."/>
            <person name="Delaux P.-M."/>
            <person name="Quint M."/>
            <person name="TheiBen G."/>
            <person name="Hagemann M."/>
            <person name="Harholt J."/>
            <person name="Dunand C."/>
            <person name="Zachgo S."/>
            <person name="Langdale J."/>
            <person name="Maumus F."/>
            <person name="Straeten D.V.D."/>
            <person name="Gould S.B."/>
            <person name="Rensing S.A."/>
        </authorList>
    </citation>
    <scope>NUCLEOTIDE SEQUENCE [LARGE SCALE GENOMIC DNA]</scope>
    <source>
        <strain evidence="3 4">S276</strain>
    </source>
</reference>
<gene>
    <name evidence="3" type="ORF">CBR_g3037</name>
</gene>
<dbReference type="InterPro" id="IPR044822">
    <property type="entry name" value="Myb_DNA-bind_4"/>
</dbReference>
<feature type="region of interest" description="Disordered" evidence="1">
    <location>
        <begin position="464"/>
        <end position="533"/>
    </location>
</feature>
<feature type="compositionally biased region" description="Low complexity" evidence="1">
    <location>
        <begin position="695"/>
        <end position="704"/>
    </location>
</feature>
<dbReference type="Proteomes" id="UP000265515">
    <property type="component" value="Unassembled WGS sequence"/>
</dbReference>
<evidence type="ECO:0000313" key="3">
    <source>
        <dbReference type="EMBL" id="GBG68493.1"/>
    </source>
</evidence>
<name>A0A388KEW8_CHABU</name>
<keyword evidence="4" id="KW-1185">Reference proteome</keyword>
<feature type="compositionally biased region" description="Basic and acidic residues" evidence="1">
    <location>
        <begin position="307"/>
        <end position="324"/>
    </location>
</feature>
<feature type="region of interest" description="Disordered" evidence="1">
    <location>
        <begin position="287"/>
        <end position="324"/>
    </location>
</feature>
<evidence type="ECO:0000259" key="2">
    <source>
        <dbReference type="Pfam" id="PF13837"/>
    </source>
</evidence>
<dbReference type="PANTHER" id="PTHR33492">
    <property type="entry name" value="OSJNBA0043A12.37 PROTEIN-RELATED"/>
    <property type="match status" value="1"/>
</dbReference>
<dbReference type="AlphaFoldDB" id="A0A388KEW8"/>
<feature type="region of interest" description="Disordered" evidence="1">
    <location>
        <begin position="38"/>
        <end position="119"/>
    </location>
</feature>
<feature type="compositionally biased region" description="Gly residues" evidence="1">
    <location>
        <begin position="489"/>
        <end position="505"/>
    </location>
</feature>
<dbReference type="Pfam" id="PF13837">
    <property type="entry name" value="Myb_DNA-bind_4"/>
    <property type="match status" value="1"/>
</dbReference>
<dbReference type="Gene3D" id="1.10.10.60">
    <property type="entry name" value="Homeodomain-like"/>
    <property type="match status" value="1"/>
</dbReference>
<dbReference type="PANTHER" id="PTHR33492:SF11">
    <property type="entry name" value="OS04G0670900 PROTEIN"/>
    <property type="match status" value="1"/>
</dbReference>
<evidence type="ECO:0000313" key="4">
    <source>
        <dbReference type="Proteomes" id="UP000265515"/>
    </source>
</evidence>
<dbReference type="EMBL" id="BFEA01000101">
    <property type="protein sequence ID" value="GBG68493.1"/>
    <property type="molecule type" value="Genomic_DNA"/>
</dbReference>